<evidence type="ECO:0000256" key="7">
    <source>
        <dbReference type="ARBA" id="ARBA00022927"/>
    </source>
</evidence>
<evidence type="ECO:0000256" key="4">
    <source>
        <dbReference type="ARBA" id="ARBA00022475"/>
    </source>
</evidence>
<comment type="subcellular location">
    <subcellularLocation>
        <location evidence="1">Cell membrane</location>
        <topology evidence="1">Single-pass type I membrane protein</topology>
    </subcellularLocation>
</comment>
<accession>A0A401NLQ8</accession>
<dbReference type="GO" id="GO:0030139">
    <property type="term" value="C:endocytic vesicle"/>
    <property type="evidence" value="ECO:0007669"/>
    <property type="project" value="TreeGrafter"/>
</dbReference>
<evidence type="ECO:0000256" key="1">
    <source>
        <dbReference type="ARBA" id="ARBA00004251"/>
    </source>
</evidence>
<dbReference type="OrthoDB" id="10067964at2759"/>
<dbReference type="AlphaFoldDB" id="A0A401NLQ8"/>
<evidence type="ECO:0000256" key="11">
    <source>
        <dbReference type="SAM" id="SignalP"/>
    </source>
</evidence>
<dbReference type="PANTHER" id="PTHR14995:SF2">
    <property type="entry name" value="PROTEIN AMNIONLESS"/>
    <property type="match status" value="1"/>
</dbReference>
<dbReference type="EMBL" id="BFAA01003836">
    <property type="protein sequence ID" value="GCB61831.1"/>
    <property type="molecule type" value="Genomic_DNA"/>
</dbReference>
<evidence type="ECO:0000256" key="3">
    <source>
        <dbReference type="ARBA" id="ARBA00022448"/>
    </source>
</evidence>
<feature type="transmembrane region" description="Helical" evidence="10">
    <location>
        <begin position="376"/>
        <end position="398"/>
    </location>
</feature>
<dbReference type="GO" id="GO:0016324">
    <property type="term" value="C:apical plasma membrane"/>
    <property type="evidence" value="ECO:0007669"/>
    <property type="project" value="TreeGrafter"/>
</dbReference>
<reference evidence="12 13" key="1">
    <citation type="journal article" date="2018" name="Nat. Ecol. Evol.">
        <title>Shark genomes provide insights into elasmobranch evolution and the origin of vertebrates.</title>
        <authorList>
            <person name="Hara Y"/>
            <person name="Yamaguchi K"/>
            <person name="Onimaru K"/>
            <person name="Kadota M"/>
            <person name="Koyanagi M"/>
            <person name="Keeley SD"/>
            <person name="Tatsumi K"/>
            <person name="Tanaka K"/>
            <person name="Motone F"/>
            <person name="Kageyama Y"/>
            <person name="Nozu R"/>
            <person name="Adachi N"/>
            <person name="Nishimura O"/>
            <person name="Nakagawa R"/>
            <person name="Tanegashima C"/>
            <person name="Kiyatake I"/>
            <person name="Matsumoto R"/>
            <person name="Murakumo K"/>
            <person name="Nishida K"/>
            <person name="Terakita A"/>
            <person name="Kuratani S"/>
            <person name="Sato K"/>
            <person name="Hyodo S Kuraku.S."/>
        </authorList>
    </citation>
    <scope>NUCLEOTIDE SEQUENCE [LARGE SCALE GENOMIC DNA]</scope>
</reference>
<evidence type="ECO:0000256" key="10">
    <source>
        <dbReference type="SAM" id="Phobius"/>
    </source>
</evidence>
<dbReference type="PANTHER" id="PTHR14995">
    <property type="entry name" value="AMNIONLESS"/>
    <property type="match status" value="1"/>
</dbReference>
<dbReference type="OMA" id="NALYKQW"/>
<evidence type="ECO:0000256" key="2">
    <source>
        <dbReference type="ARBA" id="ARBA00021200"/>
    </source>
</evidence>
<keyword evidence="9 10" id="KW-0472">Membrane</keyword>
<dbReference type="GO" id="GO:0015031">
    <property type="term" value="P:protein transport"/>
    <property type="evidence" value="ECO:0007669"/>
    <property type="project" value="UniProtKB-KW"/>
</dbReference>
<organism evidence="12 13">
    <name type="scientific">Scyliorhinus torazame</name>
    <name type="common">Cloudy catshark</name>
    <name type="synonym">Catulus torazame</name>
    <dbReference type="NCBI Taxonomy" id="75743"/>
    <lineage>
        <taxon>Eukaryota</taxon>
        <taxon>Metazoa</taxon>
        <taxon>Chordata</taxon>
        <taxon>Craniata</taxon>
        <taxon>Vertebrata</taxon>
        <taxon>Chondrichthyes</taxon>
        <taxon>Elasmobranchii</taxon>
        <taxon>Galeomorphii</taxon>
        <taxon>Galeoidea</taxon>
        <taxon>Carcharhiniformes</taxon>
        <taxon>Scyliorhinidae</taxon>
        <taxon>Scyliorhinus</taxon>
    </lineage>
</organism>
<keyword evidence="5 10" id="KW-0812">Transmembrane</keyword>
<evidence type="ECO:0000256" key="6">
    <source>
        <dbReference type="ARBA" id="ARBA00022729"/>
    </source>
</evidence>
<evidence type="ECO:0000313" key="13">
    <source>
        <dbReference type="Proteomes" id="UP000288216"/>
    </source>
</evidence>
<comment type="caution">
    <text evidence="12">The sequence shown here is derived from an EMBL/GenBank/DDBJ whole genome shotgun (WGS) entry which is preliminary data.</text>
</comment>
<gene>
    <name evidence="12" type="ORF">scyTo_0009406</name>
</gene>
<keyword evidence="4" id="KW-1003">Cell membrane</keyword>
<dbReference type="Proteomes" id="UP000288216">
    <property type="component" value="Unassembled WGS sequence"/>
</dbReference>
<proteinExistence type="predicted"/>
<keyword evidence="13" id="KW-1185">Reference proteome</keyword>
<evidence type="ECO:0000256" key="9">
    <source>
        <dbReference type="ARBA" id="ARBA00023136"/>
    </source>
</evidence>
<dbReference type="STRING" id="75743.A0A401NLQ8"/>
<sequence>MRSAHFISFSLFFQVSGALYRQWIPDTNFNNATNWDKGRIPCENDRVQFLRDQSVSVLVQSPLNLMEMYMPLDGEIILSHGAGFAASDGQSESGCKRGEDITFKDPNQYKWYDPKYWHTALSMSDLENEKYLFTLDEEGVPCQYDDVIFRPGTSFRVDLDSDIQIINVKTISIMNRKFASNDEFAEHQWSNTGKLQFQGNGSIAVTNTKCEDKSGCECGNFDNHRRICSNLQQGSENHFPGLLCTSPLKPQGHCSKVCGAIIYLEYGPQFDLESYRAQLGFSFLGLKYEGVQMSVTKVYKKQSSKKIIPTDAVPRIQIVLIDEVKSAPGTLAAELAEEIMEDITSRGDTFGIINAELRKSSNSEDQFGGNMNAGKIVGIVAGAFIAALLIGNLIYLIASGRIRAKISSAVIKFRKYNQFENEEAADQGFRNVVYGSSVHLSPDSNDLYSGENTITIVTGQSGTNFANPLFEQDFNEESC</sequence>
<dbReference type="GO" id="GO:0006898">
    <property type="term" value="P:receptor-mediated endocytosis"/>
    <property type="evidence" value="ECO:0007669"/>
    <property type="project" value="TreeGrafter"/>
</dbReference>
<dbReference type="Pfam" id="PF14828">
    <property type="entry name" value="Amnionless"/>
    <property type="match status" value="1"/>
</dbReference>
<keyword evidence="8 10" id="KW-1133">Transmembrane helix</keyword>
<protein>
    <recommendedName>
        <fullName evidence="2">Protein amnionless</fullName>
    </recommendedName>
</protein>
<keyword evidence="6 11" id="KW-0732">Signal</keyword>
<dbReference type="InterPro" id="IPR026112">
    <property type="entry name" value="AMN"/>
</dbReference>
<keyword evidence="7" id="KW-0653">Protein transport</keyword>
<evidence type="ECO:0000313" key="12">
    <source>
        <dbReference type="EMBL" id="GCB61831.1"/>
    </source>
</evidence>
<feature type="signal peptide" evidence="11">
    <location>
        <begin position="1"/>
        <end position="18"/>
    </location>
</feature>
<keyword evidence="3" id="KW-0813">Transport</keyword>
<evidence type="ECO:0000256" key="5">
    <source>
        <dbReference type="ARBA" id="ARBA00022692"/>
    </source>
</evidence>
<name>A0A401NLQ8_SCYTO</name>
<evidence type="ECO:0000256" key="8">
    <source>
        <dbReference type="ARBA" id="ARBA00022989"/>
    </source>
</evidence>
<feature type="chain" id="PRO_5019033208" description="Protein amnionless" evidence="11">
    <location>
        <begin position="19"/>
        <end position="479"/>
    </location>
</feature>